<evidence type="ECO:0000313" key="2">
    <source>
        <dbReference type="Proteomes" id="UP000829398"/>
    </source>
</evidence>
<name>A0ACB8NL75_CITSI</name>
<proteinExistence type="predicted"/>
<evidence type="ECO:0000313" key="1">
    <source>
        <dbReference type="EMBL" id="KAH9798594.1"/>
    </source>
</evidence>
<keyword evidence="2" id="KW-1185">Reference proteome</keyword>
<accession>A0ACB8NL75</accession>
<organism evidence="1 2">
    <name type="scientific">Citrus sinensis</name>
    <name type="common">Sweet orange</name>
    <name type="synonym">Citrus aurantium var. sinensis</name>
    <dbReference type="NCBI Taxonomy" id="2711"/>
    <lineage>
        <taxon>Eukaryota</taxon>
        <taxon>Viridiplantae</taxon>
        <taxon>Streptophyta</taxon>
        <taxon>Embryophyta</taxon>
        <taxon>Tracheophyta</taxon>
        <taxon>Spermatophyta</taxon>
        <taxon>Magnoliopsida</taxon>
        <taxon>eudicotyledons</taxon>
        <taxon>Gunneridae</taxon>
        <taxon>Pentapetalae</taxon>
        <taxon>rosids</taxon>
        <taxon>malvids</taxon>
        <taxon>Sapindales</taxon>
        <taxon>Rutaceae</taxon>
        <taxon>Aurantioideae</taxon>
        <taxon>Citrus</taxon>
    </lineage>
</organism>
<comment type="caution">
    <text evidence="1">The sequence shown here is derived from an EMBL/GenBank/DDBJ whole genome shotgun (WGS) entry which is preliminary data.</text>
</comment>
<dbReference type="Proteomes" id="UP000829398">
    <property type="component" value="Chromosome 1"/>
</dbReference>
<dbReference type="EMBL" id="CM039170">
    <property type="protein sequence ID" value="KAH9798594.1"/>
    <property type="molecule type" value="Genomic_DNA"/>
</dbReference>
<sequence length="2848" mass="319299">MDKNKSRTDMLAAGRKKLQQFRQKKDGKGSSSQGKSLKKSGKSEQHEADIDAASTAGKPTGSLVPEGESASPSHVDSNLGVMDSNSIENSLAPEIDVAAVDSPSVVVTPESRMVEISLARDAVLSPQGGDVPSLVPNEGERMQNTDAEAARAVPSSSVDIPVLDGETKDADISVVTDGSTQSILADTDKREMVTVEMENANRDGRLESPASQEVPDTTLIQVRGDQVTDVGCALLLFSLFNFLISIVICVWAMQEADGSGLKHHDKSSETEPAGEGKPNPPELGGSTATLEESASGLTGVHKVTYEEKLTSNADKVPASTDATNTADGSSSPALLSHEADGISAVSLQGIDHLKDVVASFPNEGRKGMLPPDAGSDGYEEVQADRQNLMLAEVDNQQSMPVGSLMTDSKAQERSLEKDTVHSSMVAVSSDGDGCSVSLSELKEIVRGLSGDEFRSLLSSRGSGNAELGIDSLVLSECTSHDMFERLKEELYLTSFTKDIFHLQVSEMSEQQMEFDQNHHQLVDEISLLRASLYEVQQKNECMAEEVAHCRSELQAVASCREELENQVHSVKAEAQEFSDRANELQISLERSLGDLSSLSMELADYKGWVASLKVENENLSTKLASVTEDRKKLAEETESCLHENEKLSLELTDCKSLLEALLVEKSNLTAIHALVTEERKKLEEEKESLAGDNQKMCMELTDCRILVESLPDENAKLNRSLAAVTEERKKLEEEKESLTGENDKMSTELTECKGLVAALQDEYAELKGSLALIMEERKKLEEEKESLATENEKMSMELTECKGLVTEERKKLVEEKESLVLEIEKISTELTDCKGLVAALQVENANLNGSLALKTEERMKLEEYFVQENKRLSNELLIFQQKFPTENTAFRQDGGISSPILEKPSSDGPVGGSTRELEEVFDDSSLLSVLKGHFREAENILQDLEEAAEKMHFELTSFNGSVGKVPSPGVSKLIQAFESKVHHDEHETEEKAATEKLSPSDAFMSIKEHTWKLRALLQQFHLDSENAEEELRRISDVAVGKSKAEYEALKEHSDNLEATNIELGVLYEVIKQHVYGVEARSDELQVLVENYKQRDLSLKAEYHEVGEKLSEHQSRVSELLSQFHDLQRSSDEKILMLEYQVESLQKEASERTLILEREWNSIITQIVKTVEKLDEFTGGVSISAGTETNDGLDANSRVDASVDAAIKVIEDLQEKLETAHSDHEKVCSSYKEVNEKFNDLFRKNESASVMLHTLYGDLRKLVIDSAGSMDDEPRMNFQVGALSDPIDYIKYKTVVEQLENFLGERLELKTLNNKLKSELISRTNDVEVLNGRCLDSDAIQKLIENVLSVGKLENTETDLDKTPFSHLESLVSSLVKRYKEVVEQVSSSREEFGFMGMELTEQQEKINQLNALKLQHATEILVLKESIRQAEEALAVSLSELQEKVSELEQSEQRISSIREKLSIAVSKGKGLIMQRDSLKQSLAETSKELEKCTQELQLRDARLNELETKLSNMEAGDRVEALESELSYIRNSATALRESFLLKDSVLQRIEEIMEDLDLPEQFHSRDIIEKVDWLARSVTRNSLPVTNWEQKSSVGGSHSDAGFVDTEAWKEDTPPSSSSGDDMRRKYEELQSKFYGLAEQNEMLEQSLMERNYLVQRWEELLDRINMPSHLRSMEPEDRIEWLGTALLDANNDRDSLHQKIENLEDYYGSVTADLEESQKRISELEADLQVVVHEREKLSERMEILTCDHEKISSKVVQFELEKEMLQNEMTGLQEKLEERVRIEGRIETIENGIRRLVGLVGDALHDPSAKELASGDSSTECLEVLLRKLIEHYLTLSEPKTVPEDTFAEHRTEEADASLDKSGNRDVVMSGDSDTAHLEKDLEDALANLMHVKEERDAYMEKQQSFICEVAALDKKRMELQELLAQEEQKSASLREKLNVAVRKGKSVVQQRDSLKQTLEQMTNELEHLKSEISHRENALVGYEQKIRDLSTYPEMVEALESEKLFLRNRLTEAERLLQERENILNVITNALIGIDVGGEVSNWDPVEKLEQIGKQFLVLHAALVSSEQELKKSRRAAELLLAELNEVQERNDVLQEELEKAASELSEISKERDVAEAAKVDALSHLDRLSTVFSKGKQKQYSEMMMLKSGANELRKDFLDIDSLLADVFSKDLEFVLNLEAYIQSCLKQGDTSDVVSMPITSAYGGYASSNSVDKENILFMDSWPALKTPDHVDDTVIVELCSSIGITLQELMSNVGSLREKLHKHPKVFHDKARNVFEVMNILCGELTSQKNSVEALKRDVARLESIEREKDLDNVVLRRNIVLLYEASANSIMEIGNRKAALVGSNLVAGDLEMTLNPATIGEAGLPFGGQNHLSSEEFIKAIADKLLSTVKDFAMMRTEFEDGNLKEMKITIAKMQRELQEKDIQRDRICSELVGQIKEAEAAARRCSLDVQSAETRIFDMEQQVQAVKEERGLLEERLKELRDEQATFLESKDRVLAAKDQEIEALMQALDEEENQIEELKEKLVDLEKVVQQKNLDLENLEVSRGKIAKRLSVTVSKFDELHLMSETLLSEVEKLELQLQDRDAEISFLRQEVTRCTNEVLASSQMNNKRDLNEIQELISWLDSLISEVGVQDVHLEKESSQAHEYKEILQKKISGIISEFEDLRAVAQSQDTLLQVERNRVQELTRKEELLRNSLREKEAHINMLEGVGDSGRATSVTSEILEVEPVINKWAAPGPSTTSQVRSLRKVNNNDQVAIAIDMEPGSASGRLEDEDDEKVHGFKSLTTSRIVPRCTRPVTDMIDGLWVSCDRALMRQPALRLSIIVYWAVLHTLIASFVF</sequence>
<protein>
    <submittedName>
        <fullName evidence="1">Nucleoporin</fullName>
    </submittedName>
</protein>
<gene>
    <name evidence="1" type="ORF">KPL71_000074</name>
</gene>
<reference evidence="2" key="1">
    <citation type="journal article" date="2023" name="Hortic. Res.">
        <title>A chromosome-level phased genome enabling allele-level studies in sweet orange: a case study on citrus Huanglongbing tolerance.</title>
        <authorList>
            <person name="Wu B."/>
            <person name="Yu Q."/>
            <person name="Deng Z."/>
            <person name="Duan Y."/>
            <person name="Luo F."/>
            <person name="Gmitter F. Jr."/>
        </authorList>
    </citation>
    <scope>NUCLEOTIDE SEQUENCE [LARGE SCALE GENOMIC DNA]</scope>
    <source>
        <strain evidence="2">cv. Valencia</strain>
    </source>
</reference>